<feature type="compositionally biased region" description="Polar residues" evidence="1">
    <location>
        <begin position="114"/>
        <end position="124"/>
    </location>
</feature>
<proteinExistence type="predicted"/>
<protein>
    <submittedName>
        <fullName evidence="2">Uncharacterized protein</fullName>
    </submittedName>
</protein>
<feature type="compositionally biased region" description="Polar residues" evidence="1">
    <location>
        <begin position="462"/>
        <end position="487"/>
    </location>
</feature>
<feature type="region of interest" description="Disordered" evidence="1">
    <location>
        <begin position="1"/>
        <end position="258"/>
    </location>
</feature>
<comment type="caution">
    <text evidence="2">The sequence shown here is derived from an EMBL/GenBank/DDBJ whole genome shotgun (WGS) entry which is preliminary data.</text>
</comment>
<feature type="compositionally biased region" description="Basic and acidic residues" evidence="1">
    <location>
        <begin position="669"/>
        <end position="682"/>
    </location>
</feature>
<feature type="compositionally biased region" description="Basic and acidic residues" evidence="1">
    <location>
        <begin position="543"/>
        <end position="564"/>
    </location>
</feature>
<feature type="compositionally biased region" description="Polar residues" evidence="1">
    <location>
        <begin position="731"/>
        <end position="742"/>
    </location>
</feature>
<feature type="compositionally biased region" description="Low complexity" evidence="1">
    <location>
        <begin position="887"/>
        <end position="901"/>
    </location>
</feature>
<feature type="region of interest" description="Disordered" evidence="1">
    <location>
        <begin position="358"/>
        <end position="382"/>
    </location>
</feature>
<evidence type="ECO:0000313" key="3">
    <source>
        <dbReference type="Proteomes" id="UP001153069"/>
    </source>
</evidence>
<feature type="compositionally biased region" description="Polar residues" evidence="1">
    <location>
        <begin position="33"/>
        <end position="43"/>
    </location>
</feature>
<feature type="compositionally biased region" description="Low complexity" evidence="1">
    <location>
        <begin position="504"/>
        <end position="520"/>
    </location>
</feature>
<gene>
    <name evidence="2" type="ORF">SEMRO_278_G106550.1</name>
</gene>
<feature type="compositionally biased region" description="Basic and acidic residues" evidence="1">
    <location>
        <begin position="637"/>
        <end position="649"/>
    </location>
</feature>
<feature type="region of interest" description="Disordered" evidence="1">
    <location>
        <begin position="781"/>
        <end position="983"/>
    </location>
</feature>
<feature type="region of interest" description="Disordered" evidence="1">
    <location>
        <begin position="312"/>
        <end position="342"/>
    </location>
</feature>
<feature type="compositionally biased region" description="Basic residues" evidence="1">
    <location>
        <begin position="433"/>
        <end position="449"/>
    </location>
</feature>
<feature type="compositionally biased region" description="Basic residues" evidence="1">
    <location>
        <begin position="619"/>
        <end position="636"/>
    </location>
</feature>
<feature type="region of interest" description="Disordered" evidence="1">
    <location>
        <begin position="405"/>
        <end position="768"/>
    </location>
</feature>
<dbReference type="EMBL" id="CAICTM010000277">
    <property type="protein sequence ID" value="CAB9506769.1"/>
    <property type="molecule type" value="Genomic_DNA"/>
</dbReference>
<feature type="compositionally biased region" description="Polar residues" evidence="1">
    <location>
        <begin position="236"/>
        <end position="252"/>
    </location>
</feature>
<name>A0A9N8DQF3_9STRA</name>
<feature type="compositionally biased region" description="Basic and acidic residues" evidence="1">
    <location>
        <begin position="1"/>
        <end position="12"/>
    </location>
</feature>
<feature type="compositionally biased region" description="Polar residues" evidence="1">
    <location>
        <begin position="756"/>
        <end position="766"/>
    </location>
</feature>
<accession>A0A9N8DQF3</accession>
<feature type="compositionally biased region" description="Basic and acidic residues" evidence="1">
    <location>
        <begin position="317"/>
        <end position="328"/>
    </location>
</feature>
<keyword evidence="3" id="KW-1185">Reference proteome</keyword>
<organism evidence="2 3">
    <name type="scientific">Seminavis robusta</name>
    <dbReference type="NCBI Taxonomy" id="568900"/>
    <lineage>
        <taxon>Eukaryota</taxon>
        <taxon>Sar</taxon>
        <taxon>Stramenopiles</taxon>
        <taxon>Ochrophyta</taxon>
        <taxon>Bacillariophyta</taxon>
        <taxon>Bacillariophyceae</taxon>
        <taxon>Bacillariophycidae</taxon>
        <taxon>Naviculales</taxon>
        <taxon>Naviculaceae</taxon>
        <taxon>Seminavis</taxon>
    </lineage>
</organism>
<dbReference type="Proteomes" id="UP001153069">
    <property type="component" value="Unassembled WGS sequence"/>
</dbReference>
<reference evidence="2" key="1">
    <citation type="submission" date="2020-06" db="EMBL/GenBank/DDBJ databases">
        <authorList>
            <consortium name="Plant Systems Biology data submission"/>
        </authorList>
    </citation>
    <scope>NUCLEOTIDE SEQUENCE</scope>
    <source>
        <strain evidence="2">D6</strain>
    </source>
</reference>
<dbReference type="AlphaFoldDB" id="A0A9N8DQF3"/>
<feature type="compositionally biased region" description="Basic and acidic residues" evidence="1">
    <location>
        <begin position="856"/>
        <end position="878"/>
    </location>
</feature>
<feature type="compositionally biased region" description="Basic residues" evidence="1">
    <location>
        <begin position="929"/>
        <end position="939"/>
    </location>
</feature>
<evidence type="ECO:0000256" key="1">
    <source>
        <dbReference type="SAM" id="MobiDB-lite"/>
    </source>
</evidence>
<feature type="compositionally biased region" description="Polar residues" evidence="1">
    <location>
        <begin position="405"/>
        <end position="424"/>
    </location>
</feature>
<feature type="compositionally biased region" description="Low complexity" evidence="1">
    <location>
        <begin position="709"/>
        <end position="719"/>
    </location>
</feature>
<evidence type="ECO:0000313" key="2">
    <source>
        <dbReference type="EMBL" id="CAB9506769.1"/>
    </source>
</evidence>
<sequence length="1014" mass="113514">MRTSHREYDPRTNRGLVSSLTKSWKDEQKQLKRGTSTKEPNSSKGKHKSYSGEFTAPPSSEEFKALPEDNGSALRNTPNHHPSDHHVSTSKIVLTRNMRMQAINSAVRKVASEATDSQPQLQQRKSTKKRGMVRSVKNSVRSMFHKSGEDEGGEVAGDGTDRNLQASSDYFGDDSSRRGRSRFTLEQEAEPTEAVHGDTPISSRRRTSRIRSKSEGVVGRKRRRSTEQRQRRGARVSTSPTRGSSMRISTGSDNHHRLSTITKTNRSARIAVGNDKLNKSDQFDVPDHLTSVLANAHAAKEIVSVAKRETMMVQQHSESRLAHTDRSRSTHSSSQRSPSHHVRNLDLSASSLNDFPGVAGLPLSRQDESMHNRSTSLKDVMNASKSNLDKVVRYSTGSIPNGLNYEEQFNSSANSFPQSSPTKARSSRVIDKRSRHSKSRHSSSTRKRNSFRDRDDEMDVSFTFSGDSDVENGSNNKDNKMSSSFRNSVEKDGKSSGAADRLSHSQSRSGSSKMRNSSSRQYQRDEVEMDQSYKRSSRRHERSKMSASDRTHVRTSRLVEEVTHKSMPSASAKEHKTKTRNGSYGALLTEQQPRHVKSVHARSSSKVEPVPEGDDRDHSKRSKSMSRKGSKRHVKSHEKGVTKDTEAKKRSSSLGRRKHKSSRQPKSSNQEERQRRKAKDDQSESESVQWSRVTKALQVKKELEKRLNPNHNNNAAALPELVPMAKGLLEKQSSGEDSNPEASTKLEDCSELANEMQKQLNPTKQLNAALPVDHGMHIVKGLLARATSEPAAPSNTSGEPRSYHPRSSEPVGKEEELLAKSYHGESPGQRSSSLPPKPADVKGRSSSTKKKTRKSSTRDRSSKTSDQKDLKGAKEESRGRRKKQDSQRSSSVTKRSCSVSQRSRQHTSQYKRSSTDESRLSSTTDESRRSRHSSSQHKRSSTDESKPYSRSSTDESQRSRKSGRNASLTSVDDLGFISNHEPVNDCKKKNVRRYGFQEDAMASFTESQSWYEFG</sequence>
<feature type="compositionally biased region" description="Basic and acidic residues" evidence="1">
    <location>
        <begin position="940"/>
        <end position="958"/>
    </location>
</feature>